<sequence>MKNRALFKQRLSSSEDQTSQEPKKRRSEVRRHCKRPLKKHRQLPFKPLTRPSRVETELEHHHTCILKHKTRHRGRETHRNTLRLRKGEPSASRHRLKPRDTNPSRLTP</sequence>
<feature type="region of interest" description="Disordered" evidence="1">
    <location>
        <begin position="1"/>
        <end position="108"/>
    </location>
</feature>
<dbReference type="AlphaFoldDB" id="A0A816K1V1"/>
<evidence type="ECO:0000256" key="1">
    <source>
        <dbReference type="SAM" id="MobiDB-lite"/>
    </source>
</evidence>
<feature type="compositionally biased region" description="Polar residues" evidence="1">
    <location>
        <begin position="10"/>
        <end position="20"/>
    </location>
</feature>
<evidence type="ECO:0000313" key="2">
    <source>
        <dbReference type="EMBL" id="CAF1887663.1"/>
    </source>
</evidence>
<name>A0A816K1V1_BRANA</name>
<protein>
    <submittedName>
        <fullName evidence="2">(rape) hypothetical protein</fullName>
    </submittedName>
</protein>
<feature type="compositionally biased region" description="Basic residues" evidence="1">
    <location>
        <begin position="63"/>
        <end position="84"/>
    </location>
</feature>
<dbReference type="EMBL" id="HG994366">
    <property type="protein sequence ID" value="CAF1887663.1"/>
    <property type="molecule type" value="Genomic_DNA"/>
</dbReference>
<reference evidence="2" key="1">
    <citation type="submission" date="2021-01" db="EMBL/GenBank/DDBJ databases">
        <authorList>
            <consortium name="Genoscope - CEA"/>
            <person name="William W."/>
        </authorList>
    </citation>
    <scope>NUCLEOTIDE SEQUENCE</scope>
</reference>
<feature type="compositionally biased region" description="Basic and acidic residues" evidence="1">
    <location>
        <begin position="52"/>
        <end position="62"/>
    </location>
</feature>
<organism evidence="2">
    <name type="scientific">Brassica napus</name>
    <name type="common">Rape</name>
    <dbReference type="NCBI Taxonomy" id="3708"/>
    <lineage>
        <taxon>Eukaryota</taxon>
        <taxon>Viridiplantae</taxon>
        <taxon>Streptophyta</taxon>
        <taxon>Embryophyta</taxon>
        <taxon>Tracheophyta</taxon>
        <taxon>Spermatophyta</taxon>
        <taxon>Magnoliopsida</taxon>
        <taxon>eudicotyledons</taxon>
        <taxon>Gunneridae</taxon>
        <taxon>Pentapetalae</taxon>
        <taxon>rosids</taxon>
        <taxon>malvids</taxon>
        <taxon>Brassicales</taxon>
        <taxon>Brassicaceae</taxon>
        <taxon>Brassiceae</taxon>
        <taxon>Brassica</taxon>
    </lineage>
</organism>
<gene>
    <name evidence="2" type="ORF">DARMORV10_C02P09180.1</name>
</gene>
<feature type="compositionally biased region" description="Basic residues" evidence="1">
    <location>
        <begin position="23"/>
        <end position="43"/>
    </location>
</feature>
<accession>A0A816K1V1</accession>
<dbReference type="Proteomes" id="UP001295469">
    <property type="component" value="Chromosome C02"/>
</dbReference>
<proteinExistence type="predicted"/>